<dbReference type="OrthoDB" id="1742098at2759"/>
<evidence type="ECO:0000313" key="2">
    <source>
        <dbReference type="Proteomes" id="UP000257109"/>
    </source>
</evidence>
<dbReference type="Proteomes" id="UP000257109">
    <property type="component" value="Unassembled WGS sequence"/>
</dbReference>
<protein>
    <submittedName>
        <fullName evidence="1">Uncharacterized protein</fullName>
    </submittedName>
</protein>
<evidence type="ECO:0000313" key="1">
    <source>
        <dbReference type="EMBL" id="RDX83810.1"/>
    </source>
</evidence>
<gene>
    <name evidence="1" type="ORF">CR513_35241</name>
</gene>
<reference evidence="1" key="1">
    <citation type="submission" date="2018-05" db="EMBL/GenBank/DDBJ databases">
        <title>Draft genome of Mucuna pruriens seed.</title>
        <authorList>
            <person name="Nnadi N.E."/>
            <person name="Vos R."/>
            <person name="Hasami M.H."/>
            <person name="Devisetty U.K."/>
            <person name="Aguiy J.C."/>
        </authorList>
    </citation>
    <scope>NUCLEOTIDE SEQUENCE [LARGE SCALE GENOMIC DNA]</scope>
    <source>
        <strain evidence="1">JCA_2017</strain>
    </source>
</reference>
<dbReference type="AlphaFoldDB" id="A0A371FZV7"/>
<accession>A0A371FZV7</accession>
<feature type="non-terminal residue" evidence="1">
    <location>
        <position position="1"/>
    </location>
</feature>
<name>A0A371FZV7_MUCPR</name>
<proteinExistence type="predicted"/>
<dbReference type="EMBL" id="QJKJ01007242">
    <property type="protein sequence ID" value="RDX83810.1"/>
    <property type="molecule type" value="Genomic_DNA"/>
</dbReference>
<keyword evidence="2" id="KW-1185">Reference proteome</keyword>
<comment type="caution">
    <text evidence="1">The sequence shown here is derived from an EMBL/GenBank/DDBJ whole genome shotgun (WGS) entry which is preliminary data.</text>
</comment>
<sequence length="76" mass="8906">MGYHKELMTLFKGETKYMEKNSNKKVVDKILRTMPIKFDHMVTTIIRSHNTNTMIVTKLQGSIENHVGRILEKTKK</sequence>
<organism evidence="1 2">
    <name type="scientific">Mucuna pruriens</name>
    <name type="common">Velvet bean</name>
    <name type="synonym">Dolichos pruriens</name>
    <dbReference type="NCBI Taxonomy" id="157652"/>
    <lineage>
        <taxon>Eukaryota</taxon>
        <taxon>Viridiplantae</taxon>
        <taxon>Streptophyta</taxon>
        <taxon>Embryophyta</taxon>
        <taxon>Tracheophyta</taxon>
        <taxon>Spermatophyta</taxon>
        <taxon>Magnoliopsida</taxon>
        <taxon>eudicotyledons</taxon>
        <taxon>Gunneridae</taxon>
        <taxon>Pentapetalae</taxon>
        <taxon>rosids</taxon>
        <taxon>fabids</taxon>
        <taxon>Fabales</taxon>
        <taxon>Fabaceae</taxon>
        <taxon>Papilionoideae</taxon>
        <taxon>50 kb inversion clade</taxon>
        <taxon>NPAAA clade</taxon>
        <taxon>indigoferoid/millettioid clade</taxon>
        <taxon>Phaseoleae</taxon>
        <taxon>Mucuna</taxon>
    </lineage>
</organism>